<accession>A0A7W4UPV2</accession>
<dbReference type="PANTHER" id="PTHR33055:SF16">
    <property type="entry name" value="TRANSPOSASE FOR INSERTION SEQUENCE ELEMENT IS1547"/>
    <property type="match status" value="1"/>
</dbReference>
<dbReference type="InterPro" id="IPR002525">
    <property type="entry name" value="Transp_IS110-like_N"/>
</dbReference>
<dbReference type="InterPro" id="IPR010982">
    <property type="entry name" value="Lambda_DNA-bd_dom_sf"/>
</dbReference>
<dbReference type="RefSeq" id="WP_183625105.1">
    <property type="nucleotide sequence ID" value="NZ_JACHWJ010000003.1"/>
</dbReference>
<organism evidence="3 4">
    <name type="scientific">Pseudoclavibacter helvolus</name>
    <dbReference type="NCBI Taxonomy" id="255205"/>
    <lineage>
        <taxon>Bacteria</taxon>
        <taxon>Bacillati</taxon>
        <taxon>Actinomycetota</taxon>
        <taxon>Actinomycetes</taxon>
        <taxon>Micrococcales</taxon>
        <taxon>Microbacteriaceae</taxon>
        <taxon>Pseudoclavibacter</taxon>
    </lineage>
</organism>
<dbReference type="SUPFAM" id="SSF47413">
    <property type="entry name" value="lambda repressor-like DNA-binding domains"/>
    <property type="match status" value="1"/>
</dbReference>
<dbReference type="GO" id="GO:0003677">
    <property type="term" value="F:DNA binding"/>
    <property type="evidence" value="ECO:0007669"/>
    <property type="project" value="InterPro"/>
</dbReference>
<dbReference type="Pfam" id="PF02371">
    <property type="entry name" value="Transposase_20"/>
    <property type="match status" value="1"/>
</dbReference>
<dbReference type="EMBL" id="JACHWJ010000003">
    <property type="protein sequence ID" value="MBB2958168.1"/>
    <property type="molecule type" value="Genomic_DNA"/>
</dbReference>
<evidence type="ECO:0000313" key="3">
    <source>
        <dbReference type="EMBL" id="MBB2958168.1"/>
    </source>
</evidence>
<feature type="domain" description="Transposase IS110-like N-terminal" evidence="1">
    <location>
        <begin position="10"/>
        <end position="156"/>
    </location>
</feature>
<dbReference type="Pfam" id="PF01548">
    <property type="entry name" value="DEDD_Tnp_IS110"/>
    <property type="match status" value="1"/>
</dbReference>
<dbReference type="NCBIfam" id="NF033542">
    <property type="entry name" value="transpos_IS110"/>
    <property type="match status" value="1"/>
</dbReference>
<sequence length="400" mass="42870">MTTRLEKIFAGVDTHADTHHAAVIDSNGKQLGDAQFPTTPAGYAALAAFLTAFGMAVRVGVEGTGSYGAGLARHLGAAGFVVVEVLRPNRQLRRTRGKSDPLDAYAAARAALAQEEHATPKAGAGQVEAIRYLVVARRSAVKARTAAIVQIKSLLVTAPDLIRERYRSLGDKALIAALARLRLSTDPLLAAVGQGLRSLARRHQLLGEEVSDLDQALAALTAAANPALVAAKGIGTITAAQLLVTAGDNPDRLRSEASFAALAGVSPIPASSGKTTRHRLNRGGDRQANAALHRIALVRMSYEPRTRDYVARKRALGHSNKEIIRCLKRAIAREVFTLLTTIVEVPVTDDLRPLRQARKLSLTTVAEHFNVWPATISKLELGKHRDDDLANSYREWLTAA</sequence>
<dbReference type="GO" id="GO:0006313">
    <property type="term" value="P:DNA transposition"/>
    <property type="evidence" value="ECO:0007669"/>
    <property type="project" value="InterPro"/>
</dbReference>
<reference evidence="3 4" key="1">
    <citation type="submission" date="2020-08" db="EMBL/GenBank/DDBJ databases">
        <title>Sequencing the genomes of 1000 actinobacteria strains.</title>
        <authorList>
            <person name="Klenk H.-P."/>
        </authorList>
    </citation>
    <scope>NUCLEOTIDE SEQUENCE [LARGE SCALE GENOMIC DNA]</scope>
    <source>
        <strain evidence="3 4">DSM 20419</strain>
    </source>
</reference>
<protein>
    <submittedName>
        <fullName evidence="3">Transposase</fullName>
    </submittedName>
</protein>
<dbReference type="Proteomes" id="UP000545286">
    <property type="component" value="Unassembled WGS sequence"/>
</dbReference>
<keyword evidence="4" id="KW-1185">Reference proteome</keyword>
<dbReference type="GO" id="GO:0004803">
    <property type="term" value="F:transposase activity"/>
    <property type="evidence" value="ECO:0007669"/>
    <property type="project" value="InterPro"/>
</dbReference>
<evidence type="ECO:0000313" key="4">
    <source>
        <dbReference type="Proteomes" id="UP000545286"/>
    </source>
</evidence>
<proteinExistence type="predicted"/>
<name>A0A7W4UPV2_9MICO</name>
<dbReference type="InterPro" id="IPR003346">
    <property type="entry name" value="Transposase_20"/>
</dbReference>
<evidence type="ECO:0000259" key="2">
    <source>
        <dbReference type="Pfam" id="PF02371"/>
    </source>
</evidence>
<dbReference type="PANTHER" id="PTHR33055">
    <property type="entry name" value="TRANSPOSASE FOR INSERTION SEQUENCE ELEMENT IS1111A"/>
    <property type="match status" value="1"/>
</dbReference>
<gene>
    <name evidence="3" type="ORF">FHX72_002313</name>
</gene>
<dbReference type="AlphaFoldDB" id="A0A7W4UPV2"/>
<comment type="caution">
    <text evidence="3">The sequence shown here is derived from an EMBL/GenBank/DDBJ whole genome shotgun (WGS) entry which is preliminary data.</text>
</comment>
<dbReference type="InterPro" id="IPR047650">
    <property type="entry name" value="Transpos_IS110"/>
</dbReference>
<evidence type="ECO:0000259" key="1">
    <source>
        <dbReference type="Pfam" id="PF01548"/>
    </source>
</evidence>
<feature type="domain" description="Transposase IS116/IS110/IS902 C-terminal" evidence="2">
    <location>
        <begin position="230"/>
        <end position="310"/>
    </location>
</feature>